<proteinExistence type="predicted"/>
<evidence type="ECO:0000313" key="1">
    <source>
        <dbReference type="EMBL" id="OAY56665.1"/>
    </source>
</evidence>
<reference evidence="1" key="1">
    <citation type="submission" date="2016-02" db="EMBL/GenBank/DDBJ databases">
        <title>WGS assembly of Manihot esculenta.</title>
        <authorList>
            <person name="Bredeson J.V."/>
            <person name="Prochnik S.E."/>
            <person name="Lyons J.B."/>
            <person name="Schmutz J."/>
            <person name="Grimwood J."/>
            <person name="Vrebalov J."/>
            <person name="Bart R.S."/>
            <person name="Amuge T."/>
            <person name="Ferguson M.E."/>
            <person name="Green R."/>
            <person name="Putnam N."/>
            <person name="Stites J."/>
            <person name="Rounsley S."/>
            <person name="Rokhsar D.S."/>
        </authorList>
    </citation>
    <scope>NUCLEOTIDE SEQUENCE [LARGE SCALE GENOMIC DNA]</scope>
    <source>
        <tissue evidence="1">Leaf</tissue>
    </source>
</reference>
<dbReference type="AlphaFoldDB" id="A0A2C9WAX0"/>
<name>A0A2C9WAX0_MANES</name>
<dbReference type="EMBL" id="CM004388">
    <property type="protein sequence ID" value="OAY56665.1"/>
    <property type="molecule type" value="Genomic_DNA"/>
</dbReference>
<organism evidence="1">
    <name type="scientific">Manihot esculenta</name>
    <name type="common">Cassava</name>
    <name type="synonym">Jatropha manihot</name>
    <dbReference type="NCBI Taxonomy" id="3983"/>
    <lineage>
        <taxon>Eukaryota</taxon>
        <taxon>Viridiplantae</taxon>
        <taxon>Streptophyta</taxon>
        <taxon>Embryophyta</taxon>
        <taxon>Tracheophyta</taxon>
        <taxon>Spermatophyta</taxon>
        <taxon>Magnoliopsida</taxon>
        <taxon>eudicotyledons</taxon>
        <taxon>Gunneridae</taxon>
        <taxon>Pentapetalae</taxon>
        <taxon>rosids</taxon>
        <taxon>fabids</taxon>
        <taxon>Malpighiales</taxon>
        <taxon>Euphorbiaceae</taxon>
        <taxon>Crotonoideae</taxon>
        <taxon>Manihoteae</taxon>
        <taxon>Manihot</taxon>
    </lineage>
</organism>
<sequence>MRVLNFNCFLPVQYLNPGNFSISTLTRSMPMLLPLLLLLLQPCKFMAGSRSL</sequence>
<gene>
    <name evidence="1" type="ORF">MANES_02G035500</name>
</gene>
<accession>A0A2C9WAX0</accession>
<protein>
    <submittedName>
        <fullName evidence="1">Uncharacterized protein</fullName>
    </submittedName>
</protein>